<keyword evidence="1" id="KW-1133">Transmembrane helix</keyword>
<reference evidence="2" key="1">
    <citation type="submission" date="2022-08" db="EMBL/GenBank/DDBJ databases">
        <authorList>
            <consortium name="DOE Joint Genome Institute"/>
            <person name="Min B."/>
            <person name="Riley R."/>
            <person name="Sierra-Patev S."/>
            <person name="Naranjo-Ortiz M."/>
            <person name="Looney B."/>
            <person name="Konkel Z."/>
            <person name="Slot J.C."/>
            <person name="Sakamoto Y."/>
            <person name="Steenwyk J.L."/>
            <person name="Rokas A."/>
            <person name="Carro J."/>
            <person name="Camarero S."/>
            <person name="Ferreira P."/>
            <person name="Molpeceres G."/>
            <person name="Ruiz-Duenas F.J."/>
            <person name="Serrano A."/>
            <person name="Henrissat B."/>
            <person name="Drula E."/>
            <person name="Hughes K.W."/>
            <person name="Mata J.L."/>
            <person name="Ishikawa N.K."/>
            <person name="Vargas-Isla R."/>
            <person name="Ushijima S."/>
            <person name="Smith C.A."/>
            <person name="Ahrendt S."/>
            <person name="Andreopoulos W."/>
            <person name="He G."/>
            <person name="Labutti K."/>
            <person name="Lipzen A."/>
            <person name="Ng V."/>
            <person name="Sandor L."/>
            <person name="Barry K."/>
            <person name="Martinez A.T."/>
            <person name="Xiao Y."/>
            <person name="Gibbons J.G."/>
            <person name="Terashima K."/>
            <person name="Hibbett D.S."/>
            <person name="Grigoriev I.V."/>
        </authorList>
    </citation>
    <scope>NUCLEOTIDE SEQUENCE</scope>
    <source>
        <strain evidence="2">Sp2 HRB7682 ss15</strain>
    </source>
</reference>
<dbReference type="EMBL" id="JANVFS010000049">
    <property type="protein sequence ID" value="KAJ4465629.1"/>
    <property type="molecule type" value="Genomic_DNA"/>
</dbReference>
<keyword evidence="1" id="KW-0472">Membrane</keyword>
<protein>
    <submittedName>
        <fullName evidence="2">Uncharacterized protein</fullName>
    </submittedName>
</protein>
<organism evidence="2 3">
    <name type="scientific">Lentinula lateritia</name>
    <dbReference type="NCBI Taxonomy" id="40482"/>
    <lineage>
        <taxon>Eukaryota</taxon>
        <taxon>Fungi</taxon>
        <taxon>Dikarya</taxon>
        <taxon>Basidiomycota</taxon>
        <taxon>Agaricomycotina</taxon>
        <taxon>Agaricomycetes</taxon>
        <taxon>Agaricomycetidae</taxon>
        <taxon>Agaricales</taxon>
        <taxon>Marasmiineae</taxon>
        <taxon>Omphalotaceae</taxon>
        <taxon>Lentinula</taxon>
    </lineage>
</organism>
<accession>A0A9W9DE43</accession>
<dbReference type="AlphaFoldDB" id="A0A9W9DE43"/>
<comment type="caution">
    <text evidence="2">The sequence shown here is derived from an EMBL/GenBank/DDBJ whole genome shotgun (WGS) entry which is preliminary data.</text>
</comment>
<evidence type="ECO:0000313" key="2">
    <source>
        <dbReference type="EMBL" id="KAJ4465629.1"/>
    </source>
</evidence>
<sequence length="102" mass="11183">MSYVMTVTLTPTRVLLILVLDTSSVSFLTPSLHVSSVKDGVEHEYYVRPALLCSHLSLIIAVLGCCSMLWSSGQHYMERVAFKGTCIFGNISRATLGTSSPW</sequence>
<evidence type="ECO:0000313" key="3">
    <source>
        <dbReference type="Proteomes" id="UP001150238"/>
    </source>
</evidence>
<feature type="transmembrane region" description="Helical" evidence="1">
    <location>
        <begin position="49"/>
        <end position="70"/>
    </location>
</feature>
<evidence type="ECO:0000256" key="1">
    <source>
        <dbReference type="SAM" id="Phobius"/>
    </source>
</evidence>
<gene>
    <name evidence="2" type="ORF">C8J55DRAFT_247613</name>
</gene>
<proteinExistence type="predicted"/>
<dbReference type="Proteomes" id="UP001150238">
    <property type="component" value="Unassembled WGS sequence"/>
</dbReference>
<keyword evidence="1" id="KW-0812">Transmembrane</keyword>
<reference evidence="2" key="2">
    <citation type="journal article" date="2023" name="Proc. Natl. Acad. Sci. U.S.A.">
        <title>A global phylogenomic analysis of the shiitake genus Lentinula.</title>
        <authorList>
            <person name="Sierra-Patev S."/>
            <person name="Min B."/>
            <person name="Naranjo-Ortiz M."/>
            <person name="Looney B."/>
            <person name="Konkel Z."/>
            <person name="Slot J.C."/>
            <person name="Sakamoto Y."/>
            <person name="Steenwyk J.L."/>
            <person name="Rokas A."/>
            <person name="Carro J."/>
            <person name="Camarero S."/>
            <person name="Ferreira P."/>
            <person name="Molpeceres G."/>
            <person name="Ruiz-Duenas F.J."/>
            <person name="Serrano A."/>
            <person name="Henrissat B."/>
            <person name="Drula E."/>
            <person name="Hughes K.W."/>
            <person name="Mata J.L."/>
            <person name="Ishikawa N.K."/>
            <person name="Vargas-Isla R."/>
            <person name="Ushijima S."/>
            <person name="Smith C.A."/>
            <person name="Donoghue J."/>
            <person name="Ahrendt S."/>
            <person name="Andreopoulos W."/>
            <person name="He G."/>
            <person name="LaButti K."/>
            <person name="Lipzen A."/>
            <person name="Ng V."/>
            <person name="Riley R."/>
            <person name="Sandor L."/>
            <person name="Barry K."/>
            <person name="Martinez A.T."/>
            <person name="Xiao Y."/>
            <person name="Gibbons J.G."/>
            <person name="Terashima K."/>
            <person name="Grigoriev I.V."/>
            <person name="Hibbett D."/>
        </authorList>
    </citation>
    <scope>NUCLEOTIDE SEQUENCE</scope>
    <source>
        <strain evidence="2">Sp2 HRB7682 ss15</strain>
    </source>
</reference>
<feature type="transmembrane region" description="Helical" evidence="1">
    <location>
        <begin position="12"/>
        <end position="29"/>
    </location>
</feature>
<name>A0A9W9DE43_9AGAR</name>